<dbReference type="AlphaFoldDB" id="A0A7M2RDQ7"/>
<evidence type="ECO:0000313" key="1">
    <source>
        <dbReference type="EMBL" id="QOV18426.1"/>
    </source>
</evidence>
<gene>
    <name evidence="1" type="ORF">INP51_10405</name>
</gene>
<dbReference type="EMBL" id="CP063304">
    <property type="protein sequence ID" value="QOV18426.1"/>
    <property type="molecule type" value="Genomic_DNA"/>
</dbReference>
<keyword evidence="2" id="KW-1185">Reference proteome</keyword>
<proteinExistence type="predicted"/>
<accession>A0A7M2RDQ7</accession>
<dbReference type="Proteomes" id="UP000593601">
    <property type="component" value="Chromosome"/>
</dbReference>
<dbReference type="RefSeq" id="WP_193734788.1">
    <property type="nucleotide sequence ID" value="NZ_CP063304.1"/>
</dbReference>
<evidence type="ECO:0000313" key="2">
    <source>
        <dbReference type="Proteomes" id="UP000593601"/>
    </source>
</evidence>
<organism evidence="1 2">
    <name type="scientific">Blautia liquoris</name>
    <dbReference type="NCBI Taxonomy" id="2779518"/>
    <lineage>
        <taxon>Bacteria</taxon>
        <taxon>Bacillati</taxon>
        <taxon>Bacillota</taxon>
        <taxon>Clostridia</taxon>
        <taxon>Lachnospirales</taxon>
        <taxon>Lachnospiraceae</taxon>
        <taxon>Blautia</taxon>
    </lineage>
</organism>
<sequence length="259" mass="29497">MSEIKYTFTANGENWTKSQLERLEYERNLHMLHLLKRHGVEIKDGDKVLSDAEIDYLTMEKAWDVSIKTRMQYKGDKIIDLYKDDFKLSDEMWKKLGFSQEKPMKVSRCNMSVTGISLQDFAGMMKSMQTNDYIGLASHPEHFICHISFDDGKLLGIEPFGMYGTPTLVNVDVVEDSKLSDQIRADKDPSFPMAMAGETFLADGVTPVNCPYHQFKPTADGFETKAAVYWPENTPDEIVSGHALHLAMEFSRGMQLSQK</sequence>
<reference evidence="1 2" key="1">
    <citation type="submission" date="2020-10" db="EMBL/GenBank/DDBJ databases">
        <title>Blautia liquoris sp.nov., isolated from the mud in a fermentation cellar used for the production of Chinese strong-flavoured liquor.</title>
        <authorList>
            <person name="Lu L."/>
        </authorList>
    </citation>
    <scope>NUCLEOTIDE SEQUENCE [LARGE SCALE GENOMIC DNA]</scope>
    <source>
        <strain evidence="1 2">LZLJ-3</strain>
    </source>
</reference>
<name>A0A7M2RDQ7_9FIRM</name>
<dbReference type="KEGG" id="bliq:INP51_10405"/>
<protein>
    <submittedName>
        <fullName evidence="1">Uncharacterized protein</fullName>
    </submittedName>
</protein>